<dbReference type="SMART" id="SM00382">
    <property type="entry name" value="AAA"/>
    <property type="match status" value="1"/>
</dbReference>
<name>A0A6V8M0Q2_9BACT</name>
<feature type="domain" description="Sigma-54 factor interaction" evidence="4">
    <location>
        <begin position="137"/>
        <end position="366"/>
    </location>
</feature>
<dbReference type="Pfam" id="PF00072">
    <property type="entry name" value="Response_reg"/>
    <property type="match status" value="1"/>
</dbReference>
<keyword evidence="3" id="KW-0597">Phosphoprotein</keyword>
<reference evidence="6 7" key="2">
    <citation type="submission" date="2020-05" db="EMBL/GenBank/DDBJ databases">
        <title>Draft genome sequence of Desulfovibrio sp. strainFSS-1.</title>
        <authorList>
            <person name="Shimoshige H."/>
            <person name="Kobayashi H."/>
            <person name="Maekawa T."/>
        </authorList>
    </citation>
    <scope>NUCLEOTIDE SEQUENCE [LARGE SCALE GENOMIC DNA]</scope>
    <source>
        <strain evidence="6 7">SIID29052-01</strain>
    </source>
</reference>
<dbReference type="SUPFAM" id="SSF52172">
    <property type="entry name" value="CheY-like"/>
    <property type="match status" value="1"/>
</dbReference>
<dbReference type="PROSITE" id="PS00675">
    <property type="entry name" value="SIGMA54_INTERACT_1"/>
    <property type="match status" value="1"/>
</dbReference>
<evidence type="ECO:0000313" key="6">
    <source>
        <dbReference type="EMBL" id="GFK95819.1"/>
    </source>
</evidence>
<comment type="caution">
    <text evidence="6">The sequence shown here is derived from an EMBL/GenBank/DDBJ whole genome shotgun (WGS) entry which is preliminary data.</text>
</comment>
<dbReference type="FunFam" id="3.40.50.300:FF:000006">
    <property type="entry name" value="DNA-binding transcriptional regulator NtrC"/>
    <property type="match status" value="1"/>
</dbReference>
<keyword evidence="2" id="KW-0067">ATP-binding</keyword>
<dbReference type="InterPro" id="IPR025662">
    <property type="entry name" value="Sigma_54_int_dom_ATP-bd_1"/>
</dbReference>
<dbReference type="PROSITE" id="PS50045">
    <property type="entry name" value="SIGMA54_INTERACT_4"/>
    <property type="match status" value="1"/>
</dbReference>
<dbReference type="SUPFAM" id="SSF52540">
    <property type="entry name" value="P-loop containing nucleoside triphosphate hydrolases"/>
    <property type="match status" value="1"/>
</dbReference>
<dbReference type="PANTHER" id="PTHR32071:SF113">
    <property type="entry name" value="ALGINATE BIOSYNTHESIS TRANSCRIPTIONAL REGULATORY PROTEIN ALGB"/>
    <property type="match status" value="1"/>
</dbReference>
<accession>A0A6V8M0Q2</accession>
<evidence type="ECO:0000259" key="4">
    <source>
        <dbReference type="PROSITE" id="PS50045"/>
    </source>
</evidence>
<evidence type="ECO:0000256" key="1">
    <source>
        <dbReference type="ARBA" id="ARBA00022741"/>
    </source>
</evidence>
<proteinExistence type="predicted"/>
<dbReference type="InterPro" id="IPR001789">
    <property type="entry name" value="Sig_transdc_resp-reg_receiver"/>
</dbReference>
<dbReference type="CDD" id="cd00156">
    <property type="entry name" value="REC"/>
    <property type="match status" value="1"/>
</dbReference>
<dbReference type="RefSeq" id="WP_173086958.1">
    <property type="nucleotide sequence ID" value="NZ_BLTE01000023.1"/>
</dbReference>
<feature type="modified residue" description="4-aspartylphosphate" evidence="3">
    <location>
        <position position="52"/>
    </location>
</feature>
<dbReference type="Pfam" id="PF25601">
    <property type="entry name" value="AAA_lid_14"/>
    <property type="match status" value="1"/>
</dbReference>
<dbReference type="InterPro" id="IPR011006">
    <property type="entry name" value="CheY-like_superfamily"/>
</dbReference>
<feature type="domain" description="Response regulatory" evidence="5">
    <location>
        <begin position="3"/>
        <end position="117"/>
    </location>
</feature>
<dbReference type="PROSITE" id="PS50110">
    <property type="entry name" value="RESPONSE_REGULATORY"/>
    <property type="match status" value="1"/>
</dbReference>
<dbReference type="InterPro" id="IPR058031">
    <property type="entry name" value="AAA_lid_NorR"/>
</dbReference>
<organism evidence="6 7">
    <name type="scientific">Fundidesulfovibrio magnetotacticus</name>
    <dbReference type="NCBI Taxonomy" id="2730080"/>
    <lineage>
        <taxon>Bacteria</taxon>
        <taxon>Pseudomonadati</taxon>
        <taxon>Thermodesulfobacteriota</taxon>
        <taxon>Desulfovibrionia</taxon>
        <taxon>Desulfovibrionales</taxon>
        <taxon>Desulfovibrionaceae</taxon>
        <taxon>Fundidesulfovibrio</taxon>
    </lineage>
</organism>
<reference evidence="6 7" key="1">
    <citation type="submission" date="2020-04" db="EMBL/GenBank/DDBJ databases">
        <authorList>
            <consortium name="Desulfovibrio sp. FSS-1 genome sequencing consortium"/>
            <person name="Shimoshige H."/>
            <person name="Kobayashi H."/>
            <person name="Maekawa T."/>
        </authorList>
    </citation>
    <scope>NUCLEOTIDE SEQUENCE [LARGE SCALE GENOMIC DNA]</scope>
    <source>
        <strain evidence="6 7">SIID29052-01</strain>
    </source>
</reference>
<dbReference type="PANTHER" id="PTHR32071">
    <property type="entry name" value="TRANSCRIPTIONAL REGULATORY PROTEIN"/>
    <property type="match status" value="1"/>
</dbReference>
<dbReference type="Gene3D" id="1.10.8.60">
    <property type="match status" value="1"/>
</dbReference>
<dbReference type="Proteomes" id="UP000494245">
    <property type="component" value="Unassembled WGS sequence"/>
</dbReference>
<dbReference type="InterPro" id="IPR027417">
    <property type="entry name" value="P-loop_NTPase"/>
</dbReference>
<protein>
    <submittedName>
        <fullName evidence="6">Transcriptional regulatory protein ZraR</fullName>
    </submittedName>
</protein>
<dbReference type="InterPro" id="IPR003593">
    <property type="entry name" value="AAA+_ATPase"/>
</dbReference>
<dbReference type="SMART" id="SM00448">
    <property type="entry name" value="REC"/>
    <property type="match status" value="1"/>
</dbReference>
<evidence type="ECO:0000259" key="5">
    <source>
        <dbReference type="PROSITE" id="PS50110"/>
    </source>
</evidence>
<gene>
    <name evidence="6" type="primary">zraR_18</name>
    <name evidence="6" type="ORF">NNJEOMEG_03690</name>
</gene>
<dbReference type="PROSITE" id="PS00676">
    <property type="entry name" value="SIGMA54_INTERACT_2"/>
    <property type="match status" value="1"/>
</dbReference>
<dbReference type="Gene3D" id="1.10.10.60">
    <property type="entry name" value="Homeodomain-like"/>
    <property type="match status" value="1"/>
</dbReference>
<dbReference type="GO" id="GO:0005524">
    <property type="term" value="F:ATP binding"/>
    <property type="evidence" value="ECO:0007669"/>
    <property type="project" value="UniProtKB-KW"/>
</dbReference>
<dbReference type="AlphaFoldDB" id="A0A6V8M0Q2"/>
<dbReference type="InterPro" id="IPR025943">
    <property type="entry name" value="Sigma_54_int_dom_ATP-bd_2"/>
</dbReference>
<keyword evidence="7" id="KW-1185">Reference proteome</keyword>
<sequence>MSTILVIDDDPEIRGTFQSLSRRMRFDFLGAGTLAEGLALLRTSQVDVVLLDIRLPDGNGLEALPAVRRGDNPPEVIILTGLGDPDGAEVAISGGAWDYLVKPAPIKQTMLSLTRALKYHKEKEQAGATVALRREGVVGSSPRMEACLDQVAQASRLTGPVLVTGETGTGKELMARTVHANSMRSSGEFVAVDCASLTETLLESTLFGHRKGSFTGADQDRPGLVKLADGGTLFLDEVGEMPMTIQKAFLRVLQEKRFRPVGASVEIQSDFRLIAATNRDLEEMAARGEFRQDLLFRLKTFVIALPPLRERREDIKSLAASHLTDLCERYGLPTKGMGTDFSDMLMAYSWPGNVRELFGVMERSLASAGNEPTLYAKHLPVEVRLHVMKANMERVRPAEPAAPLPGPVGLCAGMLTTLKAFKEAKEREYLDALLFQCGKDLQAMLDTSGLSRSHFYALLKKHNMTL</sequence>
<dbReference type="EMBL" id="BLTE01000023">
    <property type="protein sequence ID" value="GFK95819.1"/>
    <property type="molecule type" value="Genomic_DNA"/>
</dbReference>
<keyword evidence="1" id="KW-0547">Nucleotide-binding</keyword>
<dbReference type="GO" id="GO:0000160">
    <property type="term" value="P:phosphorelay signal transduction system"/>
    <property type="evidence" value="ECO:0007669"/>
    <property type="project" value="InterPro"/>
</dbReference>
<dbReference type="Gene3D" id="3.40.50.300">
    <property type="entry name" value="P-loop containing nucleotide triphosphate hydrolases"/>
    <property type="match status" value="1"/>
</dbReference>
<dbReference type="GO" id="GO:0006355">
    <property type="term" value="P:regulation of DNA-templated transcription"/>
    <property type="evidence" value="ECO:0007669"/>
    <property type="project" value="InterPro"/>
</dbReference>
<evidence type="ECO:0000313" key="7">
    <source>
        <dbReference type="Proteomes" id="UP000494245"/>
    </source>
</evidence>
<dbReference type="Gene3D" id="3.40.50.2300">
    <property type="match status" value="1"/>
</dbReference>
<evidence type="ECO:0000256" key="2">
    <source>
        <dbReference type="ARBA" id="ARBA00022840"/>
    </source>
</evidence>
<dbReference type="InterPro" id="IPR002078">
    <property type="entry name" value="Sigma_54_int"/>
</dbReference>
<dbReference type="CDD" id="cd00009">
    <property type="entry name" value="AAA"/>
    <property type="match status" value="1"/>
</dbReference>
<evidence type="ECO:0000256" key="3">
    <source>
        <dbReference type="PROSITE-ProRule" id="PRU00169"/>
    </source>
</evidence>
<dbReference type="Pfam" id="PF00158">
    <property type="entry name" value="Sigma54_activat"/>
    <property type="match status" value="1"/>
</dbReference>